<reference evidence="2" key="3">
    <citation type="submission" date="2022-06" db="UniProtKB">
        <authorList>
            <consortium name="EnsemblPlants"/>
        </authorList>
    </citation>
    <scope>IDENTIFICATION</scope>
</reference>
<dbReference type="Gramene" id="TuG1812G0300002784.01.T01">
    <property type="protein sequence ID" value="TuG1812G0300002784.01.T01.cds359470"/>
    <property type="gene ID" value="TuG1812G0300002784.01"/>
</dbReference>
<reference evidence="2" key="2">
    <citation type="submission" date="2018-03" db="EMBL/GenBank/DDBJ databases">
        <title>The Triticum urartu genome reveals the dynamic nature of wheat genome evolution.</title>
        <authorList>
            <person name="Ling H."/>
            <person name="Ma B."/>
            <person name="Shi X."/>
            <person name="Liu H."/>
            <person name="Dong L."/>
            <person name="Sun H."/>
            <person name="Cao Y."/>
            <person name="Gao Q."/>
            <person name="Zheng S."/>
            <person name="Li Y."/>
            <person name="Yu Y."/>
            <person name="Du H."/>
            <person name="Qi M."/>
            <person name="Li Y."/>
            <person name="Yu H."/>
            <person name="Cui Y."/>
            <person name="Wang N."/>
            <person name="Chen C."/>
            <person name="Wu H."/>
            <person name="Zhao Y."/>
            <person name="Zhang J."/>
            <person name="Li Y."/>
            <person name="Zhou W."/>
            <person name="Zhang B."/>
            <person name="Hu W."/>
            <person name="Eijk M."/>
            <person name="Tang J."/>
            <person name="Witsenboer H."/>
            <person name="Zhao S."/>
            <person name="Li Z."/>
            <person name="Zhang A."/>
            <person name="Wang D."/>
            <person name="Liang C."/>
        </authorList>
    </citation>
    <scope>NUCLEOTIDE SEQUENCE [LARGE SCALE GENOMIC DNA]</scope>
    <source>
        <strain evidence="2">cv. G1812</strain>
    </source>
</reference>
<feature type="compositionally biased region" description="Basic and acidic residues" evidence="1">
    <location>
        <begin position="30"/>
        <end position="45"/>
    </location>
</feature>
<dbReference type="EnsemblPlants" id="TuG1812G0300002784.01.T01">
    <property type="protein sequence ID" value="TuG1812G0300002784.01.T01.cds359470"/>
    <property type="gene ID" value="TuG1812G0300002784.01"/>
</dbReference>
<feature type="region of interest" description="Disordered" evidence="1">
    <location>
        <begin position="1"/>
        <end position="93"/>
    </location>
</feature>
<dbReference type="AlphaFoldDB" id="A0A8R7TVN7"/>
<organism evidence="2 3">
    <name type="scientific">Triticum urartu</name>
    <name type="common">Red wild einkorn</name>
    <name type="synonym">Crithodium urartu</name>
    <dbReference type="NCBI Taxonomy" id="4572"/>
    <lineage>
        <taxon>Eukaryota</taxon>
        <taxon>Viridiplantae</taxon>
        <taxon>Streptophyta</taxon>
        <taxon>Embryophyta</taxon>
        <taxon>Tracheophyta</taxon>
        <taxon>Spermatophyta</taxon>
        <taxon>Magnoliopsida</taxon>
        <taxon>Liliopsida</taxon>
        <taxon>Poales</taxon>
        <taxon>Poaceae</taxon>
        <taxon>BOP clade</taxon>
        <taxon>Pooideae</taxon>
        <taxon>Triticodae</taxon>
        <taxon>Triticeae</taxon>
        <taxon>Triticinae</taxon>
        <taxon>Triticum</taxon>
    </lineage>
</organism>
<evidence type="ECO:0000313" key="2">
    <source>
        <dbReference type="EnsemblPlants" id="TuG1812G0300002784.01.T01.cds359470"/>
    </source>
</evidence>
<proteinExistence type="predicted"/>
<keyword evidence="3" id="KW-1185">Reference proteome</keyword>
<protein>
    <submittedName>
        <fullName evidence="2">Uncharacterized protein</fullName>
    </submittedName>
</protein>
<name>A0A8R7TVN7_TRIUA</name>
<reference evidence="3" key="1">
    <citation type="journal article" date="2013" name="Nature">
        <title>Draft genome of the wheat A-genome progenitor Triticum urartu.</title>
        <authorList>
            <person name="Ling H.Q."/>
            <person name="Zhao S."/>
            <person name="Liu D."/>
            <person name="Wang J."/>
            <person name="Sun H."/>
            <person name="Zhang C."/>
            <person name="Fan H."/>
            <person name="Li D."/>
            <person name="Dong L."/>
            <person name="Tao Y."/>
            <person name="Gao C."/>
            <person name="Wu H."/>
            <person name="Li Y."/>
            <person name="Cui Y."/>
            <person name="Guo X."/>
            <person name="Zheng S."/>
            <person name="Wang B."/>
            <person name="Yu K."/>
            <person name="Liang Q."/>
            <person name="Yang W."/>
            <person name="Lou X."/>
            <person name="Chen J."/>
            <person name="Feng M."/>
            <person name="Jian J."/>
            <person name="Zhang X."/>
            <person name="Luo G."/>
            <person name="Jiang Y."/>
            <person name="Liu J."/>
            <person name="Wang Z."/>
            <person name="Sha Y."/>
            <person name="Zhang B."/>
            <person name="Wu H."/>
            <person name="Tang D."/>
            <person name="Shen Q."/>
            <person name="Xue P."/>
            <person name="Zou S."/>
            <person name="Wang X."/>
            <person name="Liu X."/>
            <person name="Wang F."/>
            <person name="Yang Y."/>
            <person name="An X."/>
            <person name="Dong Z."/>
            <person name="Zhang K."/>
            <person name="Zhang X."/>
            <person name="Luo M.C."/>
            <person name="Dvorak J."/>
            <person name="Tong Y."/>
            <person name="Wang J."/>
            <person name="Yang H."/>
            <person name="Li Z."/>
            <person name="Wang D."/>
            <person name="Zhang A."/>
            <person name="Wang J."/>
        </authorList>
    </citation>
    <scope>NUCLEOTIDE SEQUENCE</scope>
    <source>
        <strain evidence="3">cv. G1812</strain>
    </source>
</reference>
<accession>A0A8R7TVN7</accession>
<evidence type="ECO:0000256" key="1">
    <source>
        <dbReference type="SAM" id="MobiDB-lite"/>
    </source>
</evidence>
<dbReference type="Proteomes" id="UP000015106">
    <property type="component" value="Chromosome 3"/>
</dbReference>
<sequence>MGWAQSVRRQAGRGVGWAEQGRGPRGRVNGRRDAPSRRAYAREGEGAPVVVACRQRGRVDQEEGRRRAHGGADPAEFRQIRAVGQQNGAGGEL</sequence>
<evidence type="ECO:0000313" key="3">
    <source>
        <dbReference type="Proteomes" id="UP000015106"/>
    </source>
</evidence>